<sequence length="326" mass="38369">MFEKELVVDNEYMINYDYNFVDDRIIYVSEQRHNYLYSRRLNNSDEQLIAASPIGYFTTHDKSPDTSKIYYMNGDDYMYVYSTDFDKRNEKRTLGQRVTRLKFINNALYVLEYAGYVIAQYNDLGGNYRLATQVGSQIDFHFVYNKRLYYTSGGYLKSVAINENLPTIRTENTGGDSHTFKLIDNFAYYQCNNAIWKYNLDTQIYTKISPEGLHIDSFDFESDMFLVATGKTEVEKVYYVTDISFSNMQEIEELKESYRRKFYKGYIYFRKGSNVWRIKTPFLGLKGYTIINNEEKKIIKATTNINNQSKDIIAGWCLVDGVLKKI</sequence>
<evidence type="ECO:0000313" key="2">
    <source>
        <dbReference type="Proteomes" id="UP000238070"/>
    </source>
</evidence>
<evidence type="ECO:0008006" key="3">
    <source>
        <dbReference type="Google" id="ProtNLM"/>
    </source>
</evidence>
<dbReference type="Proteomes" id="UP000238070">
    <property type="component" value="Chromosome"/>
</dbReference>
<dbReference type="EMBL" id="CP027776">
    <property type="protein sequence ID" value="AVP66024.1"/>
    <property type="molecule type" value="Genomic_DNA"/>
</dbReference>
<protein>
    <recommendedName>
        <fullName evidence="3">DUF5050 domain-containing protein</fullName>
    </recommendedName>
</protein>
<dbReference type="SUPFAM" id="SSF63825">
    <property type="entry name" value="YWTD domain"/>
    <property type="match status" value="1"/>
</dbReference>
<proteinExistence type="predicted"/>
<gene>
    <name evidence="1" type="ORF">C3B64_17960</name>
</gene>
<accession>A0AAU8Z344</accession>
<dbReference type="AlphaFoldDB" id="A0AAU8Z344"/>
<reference evidence="1 2" key="1">
    <citation type="submission" date="2018-01" db="EMBL/GenBank/DDBJ databases">
        <title>Genetic Diversity of Clostridium botulinum in seafood.</title>
        <authorList>
            <person name="Athira V."/>
            <person name="Arun Jyothi P.V."/>
            <person name="Lalitha K.V."/>
            <person name="Joseph T.C."/>
        </authorList>
    </citation>
    <scope>NUCLEOTIDE SEQUENCE [LARGE SCALE GENOMIC DNA]</scope>
    <source>
        <strain evidence="1 2">Mfbjulcb5</strain>
    </source>
</reference>
<organism evidence="1 2">
    <name type="scientific">Clostridium botulinum</name>
    <dbReference type="NCBI Taxonomy" id="1491"/>
    <lineage>
        <taxon>Bacteria</taxon>
        <taxon>Bacillati</taxon>
        <taxon>Bacillota</taxon>
        <taxon>Clostridia</taxon>
        <taxon>Eubacteriales</taxon>
        <taxon>Clostridiaceae</taxon>
        <taxon>Clostridium</taxon>
    </lineage>
</organism>
<name>A0AAU8Z344_CLOBO</name>
<evidence type="ECO:0000313" key="1">
    <source>
        <dbReference type="EMBL" id="AVP66024.1"/>
    </source>
</evidence>